<keyword evidence="3" id="KW-0949">S-adenosyl-L-methionine</keyword>
<organism evidence="6 7">
    <name type="scientific">Stachybotrys elegans</name>
    <dbReference type="NCBI Taxonomy" id="80388"/>
    <lineage>
        <taxon>Eukaryota</taxon>
        <taxon>Fungi</taxon>
        <taxon>Dikarya</taxon>
        <taxon>Ascomycota</taxon>
        <taxon>Pezizomycotina</taxon>
        <taxon>Sordariomycetes</taxon>
        <taxon>Hypocreomycetidae</taxon>
        <taxon>Hypocreales</taxon>
        <taxon>Stachybotryaceae</taxon>
        <taxon>Stachybotrys</taxon>
    </lineage>
</organism>
<keyword evidence="1 6" id="KW-0489">Methyltransferase</keyword>
<keyword evidence="2" id="KW-0808">Transferase</keyword>
<dbReference type="GO" id="GO:0046983">
    <property type="term" value="F:protein dimerization activity"/>
    <property type="evidence" value="ECO:0007669"/>
    <property type="project" value="InterPro"/>
</dbReference>
<dbReference type="GO" id="GO:0008171">
    <property type="term" value="F:O-methyltransferase activity"/>
    <property type="evidence" value="ECO:0007669"/>
    <property type="project" value="InterPro"/>
</dbReference>
<dbReference type="PROSITE" id="PS51683">
    <property type="entry name" value="SAM_OMT_II"/>
    <property type="match status" value="1"/>
</dbReference>
<evidence type="ECO:0000256" key="2">
    <source>
        <dbReference type="ARBA" id="ARBA00022679"/>
    </source>
</evidence>
<proteinExistence type="predicted"/>
<evidence type="ECO:0000313" key="6">
    <source>
        <dbReference type="EMBL" id="KAH7325589.1"/>
    </source>
</evidence>
<dbReference type="GO" id="GO:0032259">
    <property type="term" value="P:methylation"/>
    <property type="evidence" value="ECO:0007669"/>
    <property type="project" value="UniProtKB-KW"/>
</dbReference>
<dbReference type="InterPro" id="IPR029063">
    <property type="entry name" value="SAM-dependent_MTases_sf"/>
</dbReference>
<gene>
    <name evidence="6" type="ORF">B0I35DRAFT_448745</name>
</gene>
<keyword evidence="7" id="KW-1185">Reference proteome</keyword>
<protein>
    <submittedName>
        <fullName evidence="6">S-adenosyl-L-methionine-dependent methyltransferase</fullName>
    </submittedName>
</protein>
<evidence type="ECO:0000313" key="7">
    <source>
        <dbReference type="Proteomes" id="UP000813444"/>
    </source>
</evidence>
<dbReference type="Pfam" id="PF00891">
    <property type="entry name" value="Methyltransf_2"/>
    <property type="match status" value="1"/>
</dbReference>
<dbReference type="InterPro" id="IPR036388">
    <property type="entry name" value="WH-like_DNA-bd_sf"/>
</dbReference>
<dbReference type="Proteomes" id="UP000813444">
    <property type="component" value="Unassembled WGS sequence"/>
</dbReference>
<dbReference type="AlphaFoldDB" id="A0A8K0SZB2"/>
<reference evidence="6" key="1">
    <citation type="journal article" date="2021" name="Nat. Commun.">
        <title>Genetic determinants of endophytism in the Arabidopsis root mycobiome.</title>
        <authorList>
            <person name="Mesny F."/>
            <person name="Miyauchi S."/>
            <person name="Thiergart T."/>
            <person name="Pickel B."/>
            <person name="Atanasova L."/>
            <person name="Karlsson M."/>
            <person name="Huettel B."/>
            <person name="Barry K.W."/>
            <person name="Haridas S."/>
            <person name="Chen C."/>
            <person name="Bauer D."/>
            <person name="Andreopoulos W."/>
            <person name="Pangilinan J."/>
            <person name="LaButti K."/>
            <person name="Riley R."/>
            <person name="Lipzen A."/>
            <person name="Clum A."/>
            <person name="Drula E."/>
            <person name="Henrissat B."/>
            <person name="Kohler A."/>
            <person name="Grigoriev I.V."/>
            <person name="Martin F.M."/>
            <person name="Hacquard S."/>
        </authorList>
    </citation>
    <scope>NUCLEOTIDE SEQUENCE</scope>
    <source>
        <strain evidence="6">MPI-CAGE-CH-0235</strain>
    </source>
</reference>
<dbReference type="Gene3D" id="3.40.50.150">
    <property type="entry name" value="Vaccinia Virus protein VP39"/>
    <property type="match status" value="1"/>
</dbReference>
<feature type="domain" description="O-methyltransferase dimerisation" evidence="5">
    <location>
        <begin position="109"/>
        <end position="176"/>
    </location>
</feature>
<evidence type="ECO:0000256" key="3">
    <source>
        <dbReference type="ARBA" id="ARBA00022691"/>
    </source>
</evidence>
<evidence type="ECO:0000259" key="5">
    <source>
        <dbReference type="Pfam" id="PF08100"/>
    </source>
</evidence>
<dbReference type="InterPro" id="IPR016461">
    <property type="entry name" value="COMT-like"/>
</dbReference>
<comment type="caution">
    <text evidence="6">The sequence shown here is derived from an EMBL/GenBank/DDBJ whole genome shotgun (WGS) entry which is preliminary data.</text>
</comment>
<dbReference type="EMBL" id="JAGPNK010000002">
    <property type="protein sequence ID" value="KAH7325589.1"/>
    <property type="molecule type" value="Genomic_DNA"/>
</dbReference>
<sequence>MKTGLEFIIMGKWGEGPGHKVRKVRTGGHLDQTLIELLQLSGLIQTSIANYVAAKTAKTPKVEEGILPSVPLFEAQRTLLSAAGKLTELVMEPQSRIIEVSLQQFEARSLHLAAGLRIADIIAEHGEDGLAITEISAQVGVESRKLSRVMRCLCSIHIFSEIADDVFANNIISKSLIGNDPLRAYVLSMGQDVYTASDYMLRWLLHPEKGPDYSVEVTPFQDAVDTTTTRWTWLEEKAKVNDILAGRNGPGGSRSAYPGVYGTEYKDLIALAEAGRGDEEVVRPEHNLFGLAMVGGGRVYAQAHLYDFPWQSLGNATVVDIGGGMGGFCLQLSRIYPNLNFVLQDRGPVLALSEANLWPRENPQALADGRIKFVEHDFFNANPIKEADVYWLRYVIHDWSDDYCITILKNIRVSMGPQSRILVCDQVMNTTNGDVQLPSAPAPLPANYGYYTRYSHTRDLCVMALINGIERKPTEFRDIVKKAGLHLNKFYQTRSQVGLVEIVLPNSPLRER</sequence>
<feature type="domain" description="O-methyltransferase C-terminal" evidence="4">
    <location>
        <begin position="316"/>
        <end position="485"/>
    </location>
</feature>
<dbReference type="PANTHER" id="PTHR43712">
    <property type="entry name" value="PUTATIVE (AFU_ORTHOLOGUE AFUA_4G14580)-RELATED"/>
    <property type="match status" value="1"/>
</dbReference>
<accession>A0A8K0SZB2</accession>
<dbReference type="SUPFAM" id="SSF53335">
    <property type="entry name" value="S-adenosyl-L-methionine-dependent methyltransferases"/>
    <property type="match status" value="1"/>
</dbReference>
<dbReference type="PANTHER" id="PTHR43712:SF2">
    <property type="entry name" value="O-METHYLTRANSFERASE CICE"/>
    <property type="match status" value="1"/>
</dbReference>
<name>A0A8K0SZB2_9HYPO</name>
<dbReference type="Pfam" id="PF08100">
    <property type="entry name" value="Dimerisation"/>
    <property type="match status" value="1"/>
</dbReference>
<dbReference type="InterPro" id="IPR036390">
    <property type="entry name" value="WH_DNA-bd_sf"/>
</dbReference>
<dbReference type="InterPro" id="IPR012967">
    <property type="entry name" value="COMT_dimerisation"/>
</dbReference>
<evidence type="ECO:0000256" key="1">
    <source>
        <dbReference type="ARBA" id="ARBA00022603"/>
    </source>
</evidence>
<dbReference type="OrthoDB" id="2410195at2759"/>
<dbReference type="SUPFAM" id="SSF46785">
    <property type="entry name" value="Winged helix' DNA-binding domain"/>
    <property type="match status" value="1"/>
</dbReference>
<dbReference type="InterPro" id="IPR001077">
    <property type="entry name" value="COMT_C"/>
</dbReference>
<evidence type="ECO:0000259" key="4">
    <source>
        <dbReference type="Pfam" id="PF00891"/>
    </source>
</evidence>
<dbReference type="Gene3D" id="1.10.10.10">
    <property type="entry name" value="Winged helix-like DNA-binding domain superfamily/Winged helix DNA-binding domain"/>
    <property type="match status" value="1"/>
</dbReference>